<sequence length="425" mass="48112">MFLSKSEREFHSPRTSFFYRRVFLFNAFIPIFIKSLQNGQNLFTHYIVLKLKNGQTKIKDKASKMGEILDVSSRASRSVDFSVSGRTKSPDSRKEPETAETAKTPSPSAAPVSPVLEKSKTKTNQKSTTEIEQQKIVKRPSANRKNQVETKREEKKYEKVKSDLGVPQADVQKNAPPSVFEKKKALKEESKKEVLDGSAFEEIEGPSAPVQTGSKGIKNKMRWKIDVEVVDVKGDQRMTEIIEKASILRTRIKARKCKFSKENEKDTSTTTTTTTDDEPEPNFSEEMIIMCARVLEVVKLESLISKEISKPDQINLRAFCRCGDHEENAEICIEKIASAVLNTVVQKNEFIRQVMIPGELRMFAVDEKKAKIPMMALMMVRKDLTYFAWEKRNKEVENTIDGTWSGMSIKKGTGSPSVYSTQLGC</sequence>
<feature type="domain" description="DUF7774" evidence="2">
    <location>
        <begin position="289"/>
        <end position="377"/>
    </location>
</feature>
<dbReference type="Pfam" id="PF24983">
    <property type="entry name" value="DUF7774"/>
    <property type="match status" value="1"/>
</dbReference>
<dbReference type="eggNOG" id="ENOG502R20G">
    <property type="taxonomic scope" value="Eukaryota"/>
</dbReference>
<feature type="compositionally biased region" description="Low complexity" evidence="1">
    <location>
        <begin position="105"/>
        <end position="115"/>
    </location>
</feature>
<protein>
    <submittedName>
        <fullName evidence="3">THUMP domain-containing protein</fullName>
    </submittedName>
</protein>
<dbReference type="AlphaFoldDB" id="Q93232"/>
<evidence type="ECO:0000256" key="1">
    <source>
        <dbReference type="SAM" id="MobiDB-lite"/>
    </source>
</evidence>
<dbReference type="Proteomes" id="UP000001940">
    <property type="component" value="Chromosome I"/>
</dbReference>
<feature type="compositionally biased region" description="Basic and acidic residues" evidence="1">
    <location>
        <begin position="88"/>
        <end position="97"/>
    </location>
</feature>
<dbReference type="UCSC" id="C17E4.1">
    <property type="organism name" value="c. elegans"/>
</dbReference>
<dbReference type="WormBase" id="C17E4.1a">
    <property type="protein sequence ID" value="CE39896"/>
    <property type="gene ID" value="WBGene00007641"/>
</dbReference>
<dbReference type="RefSeq" id="NP_492500.2">
    <property type="nucleotide sequence ID" value="NM_060099.3"/>
</dbReference>
<dbReference type="SMR" id="Q93232"/>
<dbReference type="CTD" id="182724"/>
<name>Q93232_CAEEL</name>
<dbReference type="PhylomeDB" id="Q93232"/>
<dbReference type="PIR" id="T19355">
    <property type="entry name" value="T19355"/>
</dbReference>
<evidence type="ECO:0000313" key="4">
    <source>
        <dbReference type="Proteomes" id="UP000001940"/>
    </source>
</evidence>
<dbReference type="Bgee" id="WBGene00007641">
    <property type="expression patterns" value="Expressed in pharyngeal muscle cell (C elegans) and 3 other cell types or tissues"/>
</dbReference>
<gene>
    <name evidence="3 5" type="ORF">C17E4.1</name>
    <name evidence="3" type="ORF">CELE_C17E4.1</name>
</gene>
<dbReference type="EMBL" id="BX284601">
    <property type="protein sequence ID" value="CAB02749.2"/>
    <property type="molecule type" value="Genomic_DNA"/>
</dbReference>
<keyword evidence="4" id="KW-1185">Reference proteome</keyword>
<evidence type="ECO:0000313" key="3">
    <source>
        <dbReference type="EMBL" id="CAB02749.2"/>
    </source>
</evidence>
<dbReference type="ExpressionAtlas" id="Q93232">
    <property type="expression patterns" value="baseline and differential"/>
</dbReference>
<feature type="region of interest" description="Disordered" evidence="1">
    <location>
        <begin position="79"/>
        <end position="172"/>
    </location>
</feature>
<evidence type="ECO:0000259" key="2">
    <source>
        <dbReference type="Pfam" id="PF24983"/>
    </source>
</evidence>
<reference evidence="3 4" key="1">
    <citation type="journal article" date="1998" name="Science">
        <title>Genome sequence of the nematode C. elegans: a platform for investigating biology.</title>
        <authorList>
            <consortium name="The C. elegans sequencing consortium"/>
            <person name="Sulson J.E."/>
            <person name="Waterston R."/>
        </authorList>
    </citation>
    <scope>NUCLEOTIDE SEQUENCE [LARGE SCALE GENOMIC DNA]</scope>
    <source>
        <strain evidence="3 4">Bristol N2</strain>
    </source>
</reference>
<dbReference type="AGR" id="WB:WBGene00007641"/>
<proteinExistence type="predicted"/>
<dbReference type="GeneID" id="182724"/>
<dbReference type="InterPro" id="IPR056676">
    <property type="entry name" value="DUF7774"/>
</dbReference>
<dbReference type="InParanoid" id="Q93232"/>
<dbReference type="PANTHER" id="PTHR38631">
    <property type="match status" value="1"/>
</dbReference>
<evidence type="ECO:0000313" key="5">
    <source>
        <dbReference type="WormBase" id="C17E4.1a"/>
    </source>
</evidence>
<feature type="compositionally biased region" description="Basic and acidic residues" evidence="1">
    <location>
        <begin position="146"/>
        <end position="162"/>
    </location>
</feature>
<feature type="region of interest" description="Disordered" evidence="1">
    <location>
        <begin position="260"/>
        <end position="281"/>
    </location>
</feature>
<dbReference type="PANTHER" id="PTHR38631:SF1">
    <property type="entry name" value="DUF2780 DOMAIN-CONTAINING PROTEIN-RELATED"/>
    <property type="match status" value="1"/>
</dbReference>
<accession>Q93232</accession>
<dbReference type="PaxDb" id="6239-C17E4.1a"/>
<organism evidence="3 4">
    <name type="scientific">Caenorhabditis elegans</name>
    <dbReference type="NCBI Taxonomy" id="6239"/>
    <lineage>
        <taxon>Eukaryota</taxon>
        <taxon>Metazoa</taxon>
        <taxon>Ecdysozoa</taxon>
        <taxon>Nematoda</taxon>
        <taxon>Chromadorea</taxon>
        <taxon>Rhabditida</taxon>
        <taxon>Rhabditina</taxon>
        <taxon>Rhabditomorpha</taxon>
        <taxon>Rhabditoidea</taxon>
        <taxon>Rhabditidae</taxon>
        <taxon>Peloderinae</taxon>
        <taxon>Caenorhabditis</taxon>
    </lineage>
</organism>
<dbReference type="STRING" id="6239.C17E4.1a.1"/>